<name>A0A8T8S9P6_9BASI</name>
<evidence type="ECO:0000256" key="3">
    <source>
        <dbReference type="ARBA" id="ARBA00022679"/>
    </source>
</evidence>
<dbReference type="PROSITE" id="PS51679">
    <property type="entry name" value="SAM_MT_C5"/>
    <property type="match status" value="1"/>
</dbReference>
<comment type="similarity">
    <text evidence="5">Belongs to the class I-like SAM-binding methyltransferase superfamily. C5-methyltransferase family.</text>
</comment>
<keyword evidence="3 5" id="KW-0808">Transferase</keyword>
<evidence type="ECO:0000256" key="5">
    <source>
        <dbReference type="PROSITE-ProRule" id="PRU01016"/>
    </source>
</evidence>
<evidence type="ECO:0000313" key="6">
    <source>
        <dbReference type="EMBL" id="KAE8235585.1"/>
    </source>
</evidence>
<keyword evidence="2 5" id="KW-0489">Methyltransferase</keyword>
<dbReference type="GO" id="GO:0003677">
    <property type="term" value="F:DNA binding"/>
    <property type="evidence" value="ECO:0007669"/>
    <property type="project" value="TreeGrafter"/>
</dbReference>
<reference evidence="6" key="2">
    <citation type="journal article" date="2019" name="IMA Fungus">
        <title>Genome sequencing and comparison of five Tilletia species to identify candidate genes for the detection of regulated species infecting wheat.</title>
        <authorList>
            <person name="Nguyen H.D.T."/>
            <person name="Sultana T."/>
            <person name="Kesanakurti P."/>
            <person name="Hambleton S."/>
        </authorList>
    </citation>
    <scope>NUCLEOTIDE SEQUENCE</scope>
    <source>
        <strain evidence="6">DAOMC 238032</strain>
    </source>
</reference>
<keyword evidence="4 5" id="KW-0949">S-adenosyl-L-methionine</keyword>
<feature type="active site" evidence="5">
    <location>
        <position position="72"/>
    </location>
</feature>
<evidence type="ECO:0000313" key="7">
    <source>
        <dbReference type="Proteomes" id="UP000077671"/>
    </source>
</evidence>
<dbReference type="Gene3D" id="3.90.120.10">
    <property type="entry name" value="DNA Methylase, subunit A, domain 2"/>
    <property type="match status" value="1"/>
</dbReference>
<feature type="non-terminal residue" evidence="6">
    <location>
        <position position="271"/>
    </location>
</feature>
<sequence length="271" mass="29070">MQKLTHIDMFSGAGLFSAGFVDVGFEPVLAIDLAKEAVASYNLNLPPVAIAGSVTTFNEIPPADVLIAGPPCQGFSTLGRQDPLDVRNGLALEVPRWADACGASVVVIENVPPFLASPQWRELATALEAQGYVIDTWVLDAVEHGTPQLRRRAFTIASKVGALAKPVPSTERISAGHAIASPMPDEDPLHTWPIPRGVAAERIALIPEKGDKRDVMRLAPHLCPPSWVKVGCQATDVWGRIDPAAPANTIRCTFQNPSKGRYLHPTANRTL</sequence>
<dbReference type="InterPro" id="IPR050390">
    <property type="entry name" value="C5-Methyltransferase"/>
</dbReference>
<evidence type="ECO:0000256" key="1">
    <source>
        <dbReference type="ARBA" id="ARBA00011975"/>
    </source>
</evidence>
<dbReference type="Pfam" id="PF00145">
    <property type="entry name" value="DNA_methylase"/>
    <property type="match status" value="1"/>
</dbReference>
<organism evidence="6 7">
    <name type="scientific">Tilletia caries</name>
    <name type="common">wheat bunt fungus</name>
    <dbReference type="NCBI Taxonomy" id="13290"/>
    <lineage>
        <taxon>Eukaryota</taxon>
        <taxon>Fungi</taxon>
        <taxon>Dikarya</taxon>
        <taxon>Basidiomycota</taxon>
        <taxon>Ustilaginomycotina</taxon>
        <taxon>Exobasidiomycetes</taxon>
        <taxon>Tilletiales</taxon>
        <taxon>Tilletiaceae</taxon>
        <taxon>Tilletia</taxon>
    </lineage>
</organism>
<dbReference type="Gene3D" id="3.40.50.150">
    <property type="entry name" value="Vaccinia Virus protein VP39"/>
    <property type="match status" value="1"/>
</dbReference>
<reference evidence="6" key="1">
    <citation type="submission" date="2016-04" db="EMBL/GenBank/DDBJ databases">
        <authorList>
            <person name="Nguyen H.D."/>
            <person name="Kesanakurti P."/>
            <person name="Cullis J."/>
            <person name="Levesque C.A."/>
            <person name="Hambleton S."/>
        </authorList>
    </citation>
    <scope>NUCLEOTIDE SEQUENCE</scope>
    <source>
        <strain evidence="6">DAOMC 238032</strain>
    </source>
</reference>
<dbReference type="InterPro" id="IPR018117">
    <property type="entry name" value="C5_DNA_meth_AS"/>
</dbReference>
<dbReference type="PANTHER" id="PTHR10629:SF52">
    <property type="entry name" value="DNA (CYTOSINE-5)-METHYLTRANSFERASE 1"/>
    <property type="match status" value="1"/>
</dbReference>
<dbReference type="PANTHER" id="PTHR10629">
    <property type="entry name" value="CYTOSINE-SPECIFIC METHYLTRANSFERASE"/>
    <property type="match status" value="1"/>
</dbReference>
<dbReference type="GO" id="GO:0032259">
    <property type="term" value="P:methylation"/>
    <property type="evidence" value="ECO:0007669"/>
    <property type="project" value="UniProtKB-KW"/>
</dbReference>
<dbReference type="SUPFAM" id="SSF53335">
    <property type="entry name" value="S-adenosyl-L-methionine-dependent methyltransferases"/>
    <property type="match status" value="1"/>
</dbReference>
<dbReference type="InterPro" id="IPR001525">
    <property type="entry name" value="C5_MeTfrase"/>
</dbReference>
<proteinExistence type="inferred from homology"/>
<gene>
    <name evidence="6" type="ORF">A4X03_0g9726</name>
</gene>
<dbReference type="EC" id="2.1.1.37" evidence="1"/>
<evidence type="ECO:0000256" key="4">
    <source>
        <dbReference type="ARBA" id="ARBA00022691"/>
    </source>
</evidence>
<dbReference type="PROSITE" id="PS00094">
    <property type="entry name" value="C5_MTASE_1"/>
    <property type="match status" value="1"/>
</dbReference>
<dbReference type="GO" id="GO:0003886">
    <property type="term" value="F:DNA (cytosine-5-)-methyltransferase activity"/>
    <property type="evidence" value="ECO:0007669"/>
    <property type="project" value="UniProtKB-EC"/>
</dbReference>
<dbReference type="GO" id="GO:0044027">
    <property type="term" value="P:negative regulation of gene expression via chromosomal CpG island methylation"/>
    <property type="evidence" value="ECO:0007669"/>
    <property type="project" value="TreeGrafter"/>
</dbReference>
<dbReference type="PRINTS" id="PR00105">
    <property type="entry name" value="C5METTRFRASE"/>
</dbReference>
<comment type="caution">
    <text evidence="6">The sequence shown here is derived from an EMBL/GenBank/DDBJ whole genome shotgun (WGS) entry which is preliminary data.</text>
</comment>
<evidence type="ECO:0000256" key="2">
    <source>
        <dbReference type="ARBA" id="ARBA00022603"/>
    </source>
</evidence>
<protein>
    <recommendedName>
        <fullName evidence="1">DNA (cytosine-5-)-methyltransferase</fullName>
        <ecNumber evidence="1">2.1.1.37</ecNumber>
    </recommendedName>
</protein>
<dbReference type="AlphaFoldDB" id="A0A8T8S9P6"/>
<dbReference type="InterPro" id="IPR029063">
    <property type="entry name" value="SAM-dependent_MTases_sf"/>
</dbReference>
<dbReference type="EMBL" id="LWDD02004215">
    <property type="protein sequence ID" value="KAE8235585.1"/>
    <property type="molecule type" value="Genomic_DNA"/>
</dbReference>
<dbReference type="Proteomes" id="UP000077671">
    <property type="component" value="Unassembled WGS sequence"/>
</dbReference>
<accession>A0A8T8S9P6</accession>